<organism evidence="1 2">
    <name type="scientific">Aeromicrobium piscarium</name>
    <dbReference type="NCBI Taxonomy" id="2590901"/>
    <lineage>
        <taxon>Bacteria</taxon>
        <taxon>Bacillati</taxon>
        <taxon>Actinomycetota</taxon>
        <taxon>Actinomycetes</taxon>
        <taxon>Propionibacteriales</taxon>
        <taxon>Nocardioidaceae</taxon>
        <taxon>Aeromicrobium</taxon>
    </lineage>
</organism>
<gene>
    <name evidence="1" type="ORF">FNM00_14890</name>
</gene>
<sequence>MRLLQTEADITRYWRAVRKTLEVPSAQLSFLAIDERGVAQPQLTTIDGLAPMPQQHVIDEIVDVLAAVNHRLVPRGSIAVLWTRPGRGPMRPEESAWLRLLDDELRRRGVAAWPPHYANDAYLRVVLADDLAA</sequence>
<proteinExistence type="predicted"/>
<protein>
    <submittedName>
        <fullName evidence="1">Uncharacterized protein</fullName>
    </submittedName>
</protein>
<dbReference type="Proteomes" id="UP000316988">
    <property type="component" value="Unassembled WGS sequence"/>
</dbReference>
<name>A0A554RVQ6_9ACTN</name>
<evidence type="ECO:0000313" key="2">
    <source>
        <dbReference type="Proteomes" id="UP000316988"/>
    </source>
</evidence>
<dbReference type="OrthoDB" id="4373027at2"/>
<reference evidence="1 2" key="1">
    <citation type="submission" date="2019-07" db="EMBL/GenBank/DDBJ databases">
        <authorList>
            <person name="Zhao L.H."/>
        </authorList>
    </citation>
    <scope>NUCLEOTIDE SEQUENCE [LARGE SCALE GENOMIC DNA]</scope>
    <source>
        <strain evidence="1 2">Co35</strain>
    </source>
</reference>
<evidence type="ECO:0000313" key="1">
    <source>
        <dbReference type="EMBL" id="TSD58186.1"/>
    </source>
</evidence>
<keyword evidence="2" id="KW-1185">Reference proteome</keyword>
<accession>A0A554RVQ6</accession>
<dbReference type="AlphaFoldDB" id="A0A554RVQ6"/>
<dbReference type="RefSeq" id="WP_143914339.1">
    <property type="nucleotide sequence ID" value="NZ_VLNT01000015.1"/>
</dbReference>
<comment type="caution">
    <text evidence="1">The sequence shown here is derived from an EMBL/GenBank/DDBJ whole genome shotgun (WGS) entry which is preliminary data.</text>
</comment>
<dbReference type="EMBL" id="VLNT01000015">
    <property type="protein sequence ID" value="TSD58186.1"/>
    <property type="molecule type" value="Genomic_DNA"/>
</dbReference>